<organism evidence="2 3">
    <name type="scientific">Thalassotalea mangrovi</name>
    <dbReference type="NCBI Taxonomy" id="2572245"/>
    <lineage>
        <taxon>Bacteria</taxon>
        <taxon>Pseudomonadati</taxon>
        <taxon>Pseudomonadota</taxon>
        <taxon>Gammaproteobacteria</taxon>
        <taxon>Alteromonadales</taxon>
        <taxon>Colwelliaceae</taxon>
        <taxon>Thalassotalea</taxon>
    </lineage>
</organism>
<evidence type="ECO:0000256" key="1">
    <source>
        <dbReference type="ARBA" id="ARBA00022679"/>
    </source>
</evidence>
<dbReference type="OrthoDB" id="9058532at2"/>
<dbReference type="GO" id="GO:0008410">
    <property type="term" value="F:CoA-transferase activity"/>
    <property type="evidence" value="ECO:0007669"/>
    <property type="project" value="TreeGrafter"/>
</dbReference>
<dbReference type="PANTHER" id="PTHR48207">
    <property type="entry name" value="SUCCINATE--HYDROXYMETHYLGLUTARATE COA-TRANSFERASE"/>
    <property type="match status" value="1"/>
</dbReference>
<protein>
    <submittedName>
        <fullName evidence="2">CoA transferase</fullName>
    </submittedName>
</protein>
<dbReference type="AlphaFoldDB" id="A0A4U1B6D5"/>
<gene>
    <name evidence="2" type="ORF">E8M12_05400</name>
</gene>
<reference evidence="2 3" key="1">
    <citation type="submission" date="2019-04" db="EMBL/GenBank/DDBJ databases">
        <title>Thalassotalea guangxiensis sp. nov., isolated from sediment of the coastal wetland.</title>
        <authorList>
            <person name="Zheng S."/>
            <person name="Zhang D."/>
        </authorList>
    </citation>
    <scope>NUCLEOTIDE SEQUENCE [LARGE SCALE GENOMIC DNA]</scope>
    <source>
        <strain evidence="2 3">ZS-4</strain>
    </source>
</reference>
<dbReference type="SUPFAM" id="SSF89796">
    <property type="entry name" value="CoA-transferase family III (CaiB/BaiF)"/>
    <property type="match status" value="1"/>
</dbReference>
<dbReference type="InterPro" id="IPR050483">
    <property type="entry name" value="CoA-transferase_III_domain"/>
</dbReference>
<evidence type="ECO:0000313" key="3">
    <source>
        <dbReference type="Proteomes" id="UP000307999"/>
    </source>
</evidence>
<proteinExistence type="predicted"/>
<dbReference type="Pfam" id="PF02515">
    <property type="entry name" value="CoA_transf_3"/>
    <property type="match status" value="1"/>
</dbReference>
<evidence type="ECO:0000313" key="2">
    <source>
        <dbReference type="EMBL" id="TKB46065.1"/>
    </source>
</evidence>
<dbReference type="EMBL" id="SWDB01000010">
    <property type="protein sequence ID" value="TKB46065.1"/>
    <property type="molecule type" value="Genomic_DNA"/>
</dbReference>
<dbReference type="Gene3D" id="3.40.50.10540">
    <property type="entry name" value="Crotonobetainyl-coa:carnitine coa-transferase, domain 1"/>
    <property type="match status" value="1"/>
</dbReference>
<dbReference type="InterPro" id="IPR023606">
    <property type="entry name" value="CoA-Trfase_III_dom_1_sf"/>
</dbReference>
<dbReference type="InterPro" id="IPR044855">
    <property type="entry name" value="CoA-Trfase_III_dom3_sf"/>
</dbReference>
<dbReference type="Gene3D" id="3.30.1540.10">
    <property type="entry name" value="formyl-coa transferase, domain 3"/>
    <property type="match status" value="1"/>
</dbReference>
<dbReference type="InterPro" id="IPR003673">
    <property type="entry name" value="CoA-Trfase_fam_III"/>
</dbReference>
<dbReference type="Proteomes" id="UP000307999">
    <property type="component" value="Unassembled WGS sequence"/>
</dbReference>
<sequence>MNKPLKGLTILDLTHMLSGPYGAMILSDLGANTIKVEPLAGEGTRKLLANDPENSVDGFGAYFITLNRNKRSVAIDLKSEEGKQVFYQLVQQADVVISNFGPGVPERLGIDYQTLSQFNERIITCTVTGFGSEGPGSKRPAFDQVAQAFGGGMSITGHDINDPMRAGIPIGDLGGGMFAVMGILSAVVERAQSGKGQHVDISMLDCQVSMLNYMATMHLLSGKDPYPIGNSHFVHVPYNSYQTQDGHIILAVITDNFWQNLKTVVKIKEFEDSKYDTQPGRFADKALIDGKLNELFATNTNHHWIGLLEAARIPCAPVNKFSDALNDPQILHRNMVVDMLHPNGKTAKGPGNPIKLSRTNEDSFSAAPFIGQHTDEVLTDLLKMQASDIAALKDKGVIG</sequence>
<dbReference type="RefSeq" id="WP_136735073.1">
    <property type="nucleotide sequence ID" value="NZ_SWDB01000010.1"/>
</dbReference>
<accession>A0A4U1B6D5</accession>
<keyword evidence="3" id="KW-1185">Reference proteome</keyword>
<name>A0A4U1B6D5_9GAMM</name>
<keyword evidence="1 2" id="KW-0808">Transferase</keyword>
<dbReference type="PANTHER" id="PTHR48207:SF3">
    <property type="entry name" value="SUCCINATE--HYDROXYMETHYLGLUTARATE COA-TRANSFERASE"/>
    <property type="match status" value="1"/>
</dbReference>
<comment type="caution">
    <text evidence="2">The sequence shown here is derived from an EMBL/GenBank/DDBJ whole genome shotgun (WGS) entry which is preliminary data.</text>
</comment>